<feature type="region of interest" description="Disordered" evidence="1">
    <location>
        <begin position="391"/>
        <end position="468"/>
    </location>
</feature>
<evidence type="ECO:0000313" key="3">
    <source>
        <dbReference type="EMBL" id="KAK0512267.1"/>
    </source>
</evidence>
<dbReference type="InterPro" id="IPR036028">
    <property type="entry name" value="SH3-like_dom_sf"/>
</dbReference>
<sequence>MYTQHMAPMAYHRTDQKRSSTRLRSVRSSTKRDMAFRSTALFAALLSSIPSAAAQNCIPLKGSTQCPAFNASSISTGPSLVGLYPFLAFVSSTQTFDSQLSQYVNSSYVQLKYQTLLGCSNINLTNTTNLYARYTTSVICNAIVQNSIQPCSLSTAQSPPLCAESCAQQATSEEEITINNQLCSNPSSGYLTQIRADFTNCALPSNSLSGACITGEENEPNNCGYSTNLQGLCGYCASSSPNATDSCCIGSNVNSRCQGVTLPTMSSMPPLFPSTTATSTPSSTAAPVKANKGSGLSGGAIAGIVVGSVIGAILLLGLILLCCVCLRRRRRERQTNVFNQPTPPRRSGPTMAFAPQAGNQELPPDYGPQPGGRVARMSALEGNSSDNAAYGAAVAGGAPRGTNKRYGDTSGSEGYYEDTPESRKQTAPATGRRNGSLSSQSVLGALDDPSSNTDGQLSSPEGVTSGQSEQLTFFKDYYSEDEIHPNDKVATLWAYQPRAGDEFELERGDMLKVVGIWDDGWATGVRLNERAEDYDGKHKAQRDSGVSNGSGRDSPPPSGELKAFPLVCVCLPEYWKQTIEGDASSDNGASGPPQGFGP</sequence>
<protein>
    <recommendedName>
        <fullName evidence="5">SH3 domain-containing protein</fullName>
    </recommendedName>
</protein>
<reference evidence="3" key="1">
    <citation type="submission" date="2023-03" db="EMBL/GenBank/DDBJ databases">
        <title>Complete genome of Cladonia borealis.</title>
        <authorList>
            <person name="Park H."/>
        </authorList>
    </citation>
    <scope>NUCLEOTIDE SEQUENCE</scope>
    <source>
        <strain evidence="3">ANT050790</strain>
    </source>
</reference>
<evidence type="ECO:0000256" key="1">
    <source>
        <dbReference type="SAM" id="MobiDB-lite"/>
    </source>
</evidence>
<feature type="transmembrane region" description="Helical" evidence="2">
    <location>
        <begin position="300"/>
        <end position="326"/>
    </location>
</feature>
<dbReference type="Gene3D" id="2.30.30.40">
    <property type="entry name" value="SH3 Domains"/>
    <property type="match status" value="1"/>
</dbReference>
<dbReference type="Proteomes" id="UP001166286">
    <property type="component" value="Unassembled WGS sequence"/>
</dbReference>
<feature type="region of interest" description="Disordered" evidence="1">
    <location>
        <begin position="1"/>
        <end position="29"/>
    </location>
</feature>
<feature type="compositionally biased region" description="Polar residues" evidence="1">
    <location>
        <begin position="425"/>
        <end position="442"/>
    </location>
</feature>
<name>A0AA39QZR5_9LECA</name>
<feature type="compositionally biased region" description="Polar residues" evidence="1">
    <location>
        <begin position="449"/>
        <end position="468"/>
    </location>
</feature>
<feature type="compositionally biased region" description="Basic and acidic residues" evidence="1">
    <location>
        <begin position="533"/>
        <end position="542"/>
    </location>
</feature>
<dbReference type="AlphaFoldDB" id="A0AA39QZR5"/>
<dbReference type="PANTHER" id="PTHR16861:SF10">
    <property type="entry name" value="MID2 DOMAIN-CONTAINING PROTEIN"/>
    <property type="match status" value="1"/>
</dbReference>
<proteinExistence type="predicted"/>
<evidence type="ECO:0000256" key="2">
    <source>
        <dbReference type="SAM" id="Phobius"/>
    </source>
</evidence>
<keyword evidence="2" id="KW-0812">Transmembrane</keyword>
<dbReference type="EMBL" id="JAFEKC020000011">
    <property type="protein sequence ID" value="KAK0512267.1"/>
    <property type="molecule type" value="Genomic_DNA"/>
</dbReference>
<evidence type="ECO:0000313" key="4">
    <source>
        <dbReference type="Proteomes" id="UP001166286"/>
    </source>
</evidence>
<keyword evidence="4" id="KW-1185">Reference proteome</keyword>
<feature type="region of interest" description="Disordered" evidence="1">
    <location>
        <begin position="533"/>
        <end position="559"/>
    </location>
</feature>
<dbReference type="PANTHER" id="PTHR16861">
    <property type="entry name" value="GLYCOPROTEIN 38"/>
    <property type="match status" value="1"/>
</dbReference>
<dbReference type="SUPFAM" id="SSF50044">
    <property type="entry name" value="SH3-domain"/>
    <property type="match status" value="1"/>
</dbReference>
<keyword evidence="2" id="KW-0472">Membrane</keyword>
<organism evidence="3 4">
    <name type="scientific">Cladonia borealis</name>
    <dbReference type="NCBI Taxonomy" id="184061"/>
    <lineage>
        <taxon>Eukaryota</taxon>
        <taxon>Fungi</taxon>
        <taxon>Dikarya</taxon>
        <taxon>Ascomycota</taxon>
        <taxon>Pezizomycotina</taxon>
        <taxon>Lecanoromycetes</taxon>
        <taxon>OSLEUM clade</taxon>
        <taxon>Lecanoromycetidae</taxon>
        <taxon>Lecanorales</taxon>
        <taxon>Lecanorineae</taxon>
        <taxon>Cladoniaceae</taxon>
        <taxon>Cladonia</taxon>
    </lineage>
</organism>
<accession>A0AA39QZR5</accession>
<gene>
    <name evidence="3" type="ORF">JMJ35_005395</name>
</gene>
<keyword evidence="2" id="KW-1133">Transmembrane helix</keyword>
<feature type="region of interest" description="Disordered" evidence="1">
    <location>
        <begin position="336"/>
        <end position="376"/>
    </location>
</feature>
<evidence type="ECO:0008006" key="5">
    <source>
        <dbReference type="Google" id="ProtNLM"/>
    </source>
</evidence>
<comment type="caution">
    <text evidence="3">The sequence shown here is derived from an EMBL/GenBank/DDBJ whole genome shotgun (WGS) entry which is preliminary data.</text>
</comment>